<dbReference type="InterPro" id="IPR000225">
    <property type="entry name" value="Armadillo"/>
</dbReference>
<keyword evidence="6" id="KW-0449">Lipoprotein</keyword>
<dbReference type="eggNOG" id="ENOG502S0W2">
    <property type="taxonomic scope" value="Eukaryota"/>
</dbReference>
<dbReference type="InterPro" id="IPR045156">
    <property type="entry name" value="Vac8"/>
</dbReference>
<reference evidence="10" key="2">
    <citation type="submission" date="2010-04" db="EMBL/GenBank/DDBJ databases">
        <authorList>
            <person name="Buell R."/>
            <person name="Hamilton J."/>
            <person name="Hostetler J."/>
        </authorList>
    </citation>
    <scope>NUCLEOTIDE SEQUENCE [LARGE SCALE GENOMIC DNA]</scope>
    <source>
        <strain evidence="10">DAOM:BR144</strain>
    </source>
</reference>
<keyword evidence="5" id="KW-0472">Membrane</keyword>
<dbReference type="SUPFAM" id="SSF48371">
    <property type="entry name" value="ARM repeat"/>
    <property type="match status" value="1"/>
</dbReference>
<protein>
    <recommendedName>
        <fullName evidence="7">Vacuolar protein 8</fullName>
    </recommendedName>
</protein>
<comment type="subcellular location">
    <subcellularLocation>
        <location evidence="1">Vacuole membrane</location>
        <topology evidence="1">Lipid-anchor</topology>
    </subcellularLocation>
</comment>
<evidence type="ECO:0000256" key="8">
    <source>
        <dbReference type="SAM" id="MobiDB-lite"/>
    </source>
</evidence>
<keyword evidence="3" id="KW-0926">Vacuole</keyword>
<evidence type="ECO:0000256" key="6">
    <source>
        <dbReference type="ARBA" id="ARBA00023288"/>
    </source>
</evidence>
<dbReference type="Pfam" id="PF00514">
    <property type="entry name" value="Arm"/>
    <property type="match status" value="1"/>
</dbReference>
<dbReference type="InParanoid" id="K3X490"/>
<dbReference type="InterPro" id="IPR011989">
    <property type="entry name" value="ARM-like"/>
</dbReference>
<proteinExistence type="inferred from homology"/>
<evidence type="ECO:0000313" key="9">
    <source>
        <dbReference type="EnsemblProtists" id="PYU1_T012039"/>
    </source>
</evidence>
<evidence type="ECO:0000256" key="3">
    <source>
        <dbReference type="ARBA" id="ARBA00022554"/>
    </source>
</evidence>
<dbReference type="Gene3D" id="1.25.10.10">
    <property type="entry name" value="Leucine-rich Repeat Variant"/>
    <property type="match status" value="2"/>
</dbReference>
<dbReference type="GO" id="GO:0043495">
    <property type="term" value="F:protein-membrane adaptor activity"/>
    <property type="evidence" value="ECO:0007669"/>
    <property type="project" value="InterPro"/>
</dbReference>
<comment type="similarity">
    <text evidence="2">Belongs to the beta-catenin family.</text>
</comment>
<feature type="region of interest" description="Disordered" evidence="8">
    <location>
        <begin position="1"/>
        <end position="25"/>
    </location>
</feature>
<evidence type="ECO:0000313" key="10">
    <source>
        <dbReference type="Proteomes" id="UP000019132"/>
    </source>
</evidence>
<evidence type="ECO:0000256" key="5">
    <source>
        <dbReference type="ARBA" id="ARBA00023136"/>
    </source>
</evidence>
<reference evidence="9" key="3">
    <citation type="submission" date="2015-02" db="UniProtKB">
        <authorList>
            <consortium name="EnsemblProtists"/>
        </authorList>
    </citation>
    <scope>IDENTIFICATION</scope>
    <source>
        <strain evidence="9">DAOM BR144</strain>
    </source>
</reference>
<organism evidence="9 10">
    <name type="scientific">Globisporangium ultimum (strain ATCC 200006 / CBS 805.95 / DAOM BR144)</name>
    <name type="common">Pythium ultimum</name>
    <dbReference type="NCBI Taxonomy" id="431595"/>
    <lineage>
        <taxon>Eukaryota</taxon>
        <taxon>Sar</taxon>
        <taxon>Stramenopiles</taxon>
        <taxon>Oomycota</taxon>
        <taxon>Peronosporomycetes</taxon>
        <taxon>Pythiales</taxon>
        <taxon>Pythiaceae</taxon>
        <taxon>Globisporangium</taxon>
    </lineage>
</organism>
<dbReference type="OMA" id="VKCLFGI"/>
<evidence type="ECO:0000256" key="2">
    <source>
        <dbReference type="ARBA" id="ARBA00005462"/>
    </source>
</evidence>
<keyword evidence="10" id="KW-1185">Reference proteome</keyword>
<evidence type="ECO:0000256" key="4">
    <source>
        <dbReference type="ARBA" id="ARBA00022737"/>
    </source>
</evidence>
<dbReference type="PROSITE" id="PS50096">
    <property type="entry name" value="IQ"/>
    <property type="match status" value="1"/>
</dbReference>
<evidence type="ECO:0000256" key="1">
    <source>
        <dbReference type="ARBA" id="ARBA00004592"/>
    </source>
</evidence>
<dbReference type="SMART" id="SM00185">
    <property type="entry name" value="ARM"/>
    <property type="match status" value="5"/>
</dbReference>
<dbReference type="GO" id="GO:0071562">
    <property type="term" value="P:nucleus-vacuole junction assembly"/>
    <property type="evidence" value="ECO:0007669"/>
    <property type="project" value="InterPro"/>
</dbReference>
<dbReference type="PANTHER" id="PTHR47249">
    <property type="entry name" value="VACUOLAR PROTEIN 8"/>
    <property type="match status" value="1"/>
</dbReference>
<dbReference type="PANTHER" id="PTHR47249:SF1">
    <property type="entry name" value="VACUOLAR PROTEIN 8"/>
    <property type="match status" value="1"/>
</dbReference>
<evidence type="ECO:0000256" key="7">
    <source>
        <dbReference type="ARBA" id="ARBA00026209"/>
    </source>
</evidence>
<dbReference type="Proteomes" id="UP000019132">
    <property type="component" value="Unassembled WGS sequence"/>
</dbReference>
<sequence>MEELRANNNDNDNNNNNKAVIPKLPPQSTYPRLAIHAPASAAVTPYVVDAPNERNKKHLTGLANDLDSMSARREELKHAFVRKTMKRQDVDGDDIRPLVEIAYWSPFLEVRRDAAAALASLSRNTANLEILSEVGALGALISMLSSYQDRLDASIARDCAQALASMVRLPSVKTKILQAPDGMDCIFSMLHVTDLKLRCIACEIIMNLVTIDELREVVAKREGFAFMLTSCTSKDSRIRCLAAAILHQLAACRDNRFLFYHSTTHFETLALILCDPYMEKDFRFRRELLSFVHLLVSEEENGRRFVELNLVSTLLLFLDSPKTNLQICLLVVSIIEALSLHKRNHVALVAANALPRIVQFCFSANRGLPSGLGSHKPNGFLPEHRPSSAAASRRSAISQSGPGLQASAGMIAGMAASFIPRPHSSCTLPVPSEMSAILRPAFVVFCEMAKNPTNREHVIRSKLIDYIASKNLYASPDKRLRRSVITLLTFLICKERERDRQREQQQSNSVLIHSDTVKLELDEQPKTAAEKKQERDTTEEAEYKHYIELLARGVVKCLFGILHGNDFSMKVDAIGAIAQLTEDESSRITMCKPQLLQALKEFAFHPLVQTRYNIARTIANFAERPENILKLVDEGVLAILVKYVCPISRNNEVLYEATRAIAAMSMVHVSRNKLVECGVLGTLIQFCKASNTSTRVCEHALTAIRNLRHDAAALRIQSIYRGWAVRAQFARNIFNRRKRLRKMTSLRKLQTDSSLVTVMERLVTS</sequence>
<reference evidence="10" key="1">
    <citation type="journal article" date="2010" name="Genome Biol.">
        <title>Genome sequence of the necrotrophic plant pathogen Pythium ultimum reveals original pathogenicity mechanisms and effector repertoire.</title>
        <authorList>
            <person name="Levesque C.A."/>
            <person name="Brouwer H."/>
            <person name="Cano L."/>
            <person name="Hamilton J.P."/>
            <person name="Holt C."/>
            <person name="Huitema E."/>
            <person name="Raffaele S."/>
            <person name="Robideau G.P."/>
            <person name="Thines M."/>
            <person name="Win J."/>
            <person name="Zerillo M.M."/>
            <person name="Beakes G.W."/>
            <person name="Boore J.L."/>
            <person name="Busam D."/>
            <person name="Dumas B."/>
            <person name="Ferriera S."/>
            <person name="Fuerstenberg S.I."/>
            <person name="Gachon C.M."/>
            <person name="Gaulin E."/>
            <person name="Govers F."/>
            <person name="Grenville-Briggs L."/>
            <person name="Horner N."/>
            <person name="Hostetler J."/>
            <person name="Jiang R.H."/>
            <person name="Johnson J."/>
            <person name="Krajaejun T."/>
            <person name="Lin H."/>
            <person name="Meijer H.J."/>
            <person name="Moore B."/>
            <person name="Morris P."/>
            <person name="Phuntmart V."/>
            <person name="Puiu D."/>
            <person name="Shetty J."/>
            <person name="Stajich J.E."/>
            <person name="Tripathy S."/>
            <person name="Wawra S."/>
            <person name="van West P."/>
            <person name="Whitty B.R."/>
            <person name="Coutinho P.M."/>
            <person name="Henrissat B."/>
            <person name="Martin F."/>
            <person name="Thomas P.D."/>
            <person name="Tyler B.M."/>
            <person name="De Vries R.P."/>
            <person name="Kamoun S."/>
            <person name="Yandell M."/>
            <person name="Tisserat N."/>
            <person name="Buell C.R."/>
        </authorList>
    </citation>
    <scope>NUCLEOTIDE SEQUENCE</scope>
    <source>
        <strain evidence="10">DAOM:BR144</strain>
    </source>
</reference>
<dbReference type="GO" id="GO:0005774">
    <property type="term" value="C:vacuolar membrane"/>
    <property type="evidence" value="ECO:0007669"/>
    <property type="project" value="UniProtKB-SubCell"/>
</dbReference>
<name>K3X490_GLOUD</name>
<dbReference type="VEuPathDB" id="FungiDB:PYU1_G012013"/>
<dbReference type="InterPro" id="IPR016024">
    <property type="entry name" value="ARM-type_fold"/>
</dbReference>
<feature type="compositionally biased region" description="Low complexity" evidence="8">
    <location>
        <begin position="7"/>
        <end position="17"/>
    </location>
</feature>
<dbReference type="EnsemblProtists" id="PYU1_T012039">
    <property type="protein sequence ID" value="PYU1_T012039"/>
    <property type="gene ID" value="PYU1_G012013"/>
</dbReference>
<dbReference type="HOGENOM" id="CLU_016118_0_0_1"/>
<dbReference type="AlphaFoldDB" id="K3X490"/>
<dbReference type="EMBL" id="GL376621">
    <property type="status" value="NOT_ANNOTATED_CDS"/>
    <property type="molecule type" value="Genomic_DNA"/>
</dbReference>
<keyword evidence="4" id="KW-0677">Repeat</keyword>
<accession>K3X490</accession>